<organism evidence="4 5">
    <name type="scientific">Georgenia alba</name>
    <dbReference type="NCBI Taxonomy" id="2233858"/>
    <lineage>
        <taxon>Bacteria</taxon>
        <taxon>Bacillati</taxon>
        <taxon>Actinomycetota</taxon>
        <taxon>Actinomycetes</taxon>
        <taxon>Micrococcales</taxon>
        <taxon>Bogoriellaceae</taxon>
        <taxon>Georgenia</taxon>
    </lineage>
</organism>
<dbReference type="InterPro" id="IPR036388">
    <property type="entry name" value="WH-like_DNA-bd_sf"/>
</dbReference>
<gene>
    <name evidence="4" type="ORF">ACFQQL_11330</name>
</gene>
<dbReference type="Pfam" id="PF07848">
    <property type="entry name" value="PaaX"/>
    <property type="match status" value="1"/>
</dbReference>
<dbReference type="PANTHER" id="PTHR30319">
    <property type="entry name" value="PHENYLACETIC ACID REGULATOR-RELATED TRANSCRIPTIONAL REPRESSOR"/>
    <property type="match status" value="1"/>
</dbReference>
<dbReference type="Gene3D" id="1.10.10.10">
    <property type="entry name" value="Winged helix-like DNA-binding domain superfamily/Winged helix DNA-binding domain"/>
    <property type="match status" value="1"/>
</dbReference>
<feature type="domain" description="Transcriptional repressor PaaX-like C-terminal" evidence="2">
    <location>
        <begin position="184"/>
        <end position="269"/>
    </location>
</feature>
<feature type="domain" description="Transcriptional repressor PaaX-like central Cas2-like" evidence="3">
    <location>
        <begin position="103"/>
        <end position="178"/>
    </location>
</feature>
<dbReference type="Gene3D" id="3.30.70.2650">
    <property type="match status" value="1"/>
</dbReference>
<evidence type="ECO:0000259" key="3">
    <source>
        <dbReference type="Pfam" id="PF20803"/>
    </source>
</evidence>
<evidence type="ECO:0000313" key="4">
    <source>
        <dbReference type="EMBL" id="MFC7405702.1"/>
    </source>
</evidence>
<dbReference type="InterPro" id="IPR013225">
    <property type="entry name" value="PaaX_C"/>
</dbReference>
<evidence type="ECO:0000259" key="1">
    <source>
        <dbReference type="Pfam" id="PF07848"/>
    </source>
</evidence>
<dbReference type="EMBL" id="JBHTCQ010000002">
    <property type="protein sequence ID" value="MFC7405702.1"/>
    <property type="molecule type" value="Genomic_DNA"/>
</dbReference>
<proteinExistence type="predicted"/>
<dbReference type="PANTHER" id="PTHR30319:SF1">
    <property type="entry name" value="TRANSCRIPTIONAL REPRESSOR PAAX"/>
    <property type="match status" value="1"/>
</dbReference>
<dbReference type="Proteomes" id="UP001596455">
    <property type="component" value="Unassembled WGS sequence"/>
</dbReference>
<comment type="caution">
    <text evidence="4">The sequence shown here is derived from an EMBL/GenBank/DDBJ whole genome shotgun (WGS) entry which is preliminary data.</text>
</comment>
<evidence type="ECO:0000259" key="2">
    <source>
        <dbReference type="Pfam" id="PF08223"/>
    </source>
</evidence>
<dbReference type="Gene3D" id="1.20.58.1460">
    <property type="match status" value="1"/>
</dbReference>
<keyword evidence="5" id="KW-1185">Reference proteome</keyword>
<dbReference type="Pfam" id="PF08223">
    <property type="entry name" value="PaaX_C"/>
    <property type="match status" value="1"/>
</dbReference>
<dbReference type="RefSeq" id="WP_382394381.1">
    <property type="nucleotide sequence ID" value="NZ_JBHTCQ010000002.1"/>
</dbReference>
<sequence length="305" mass="33972">MSERAAHLPRRQRGAQPQRLLTTLLGDYWFARSDPLPSAVLVQLLGEFGITSASARAAIQRLAARGFLVSERRGRQTWYAVPPKSEDVIQRHVRNVFGPPGPESWDGQWTVVSFSAPDPGTRRLLRESLRRLRFGRLDDGSWISPWHRPDELATLDAHATTGRLTVFRGQHVPLGGERDLTEAFDLDSIAARYRAFTKKVRGVDAEPGASDPSRALRVRTETMAAWRRVMADDPQLPEQLLPPGWPGTAARAACVRIYDGLGPTAQRRFRGIVAEHAPDLAGLVTHHTFRGHRAETAPTGRRRSP</sequence>
<dbReference type="InterPro" id="IPR012906">
    <property type="entry name" value="PaaX-like_N"/>
</dbReference>
<dbReference type="InterPro" id="IPR048846">
    <property type="entry name" value="PaaX-like_central"/>
</dbReference>
<evidence type="ECO:0000313" key="5">
    <source>
        <dbReference type="Proteomes" id="UP001596455"/>
    </source>
</evidence>
<dbReference type="InterPro" id="IPR011965">
    <property type="entry name" value="PaaX_trns_reg"/>
</dbReference>
<dbReference type="PIRSF" id="PIRSF020623">
    <property type="entry name" value="PaaX"/>
    <property type="match status" value="1"/>
</dbReference>
<accession>A0ABW2QAH0</accession>
<reference evidence="5" key="1">
    <citation type="journal article" date="2019" name="Int. J. Syst. Evol. Microbiol.">
        <title>The Global Catalogue of Microorganisms (GCM) 10K type strain sequencing project: providing services to taxonomists for standard genome sequencing and annotation.</title>
        <authorList>
            <consortium name="The Broad Institute Genomics Platform"/>
            <consortium name="The Broad Institute Genome Sequencing Center for Infectious Disease"/>
            <person name="Wu L."/>
            <person name="Ma J."/>
        </authorList>
    </citation>
    <scope>NUCLEOTIDE SEQUENCE [LARGE SCALE GENOMIC DNA]</scope>
    <source>
        <strain evidence="5">JCM 1490</strain>
    </source>
</reference>
<protein>
    <submittedName>
        <fullName evidence="4">PaaX family transcriptional regulator C-terminal domain-containing protein</fullName>
    </submittedName>
</protein>
<name>A0ABW2QAH0_9MICO</name>
<feature type="domain" description="Transcriptional repressor PaaX-like N-terminal" evidence="1">
    <location>
        <begin position="20"/>
        <end position="80"/>
    </location>
</feature>
<dbReference type="Pfam" id="PF20803">
    <property type="entry name" value="PaaX_M"/>
    <property type="match status" value="1"/>
</dbReference>